<dbReference type="KEGG" id="yrb:UGYR_15725"/>
<protein>
    <submittedName>
        <fullName evidence="14">Outer membrane cobalamin receptor protein</fullName>
    </submittedName>
    <submittedName>
        <fullName evidence="13">TonB-dependent receptor</fullName>
    </submittedName>
</protein>
<evidence type="ECO:0000256" key="7">
    <source>
        <dbReference type="ARBA" id="ARBA00023237"/>
    </source>
</evidence>
<reference evidence="13" key="1">
    <citation type="journal article" date="2015" name="Genome Announc.">
        <title>Complete Genome Sequence of Yersinia ruckeri Strain CSF007-82, Etiologic Agent of Red Mouth Disease in Salmonid Fish.</title>
        <authorList>
            <person name="Nelson M.C."/>
            <person name="LaPatra S.E."/>
            <person name="Welch T.J."/>
            <person name="Graf J."/>
        </authorList>
    </citation>
    <scope>NUCLEOTIDE SEQUENCE</scope>
    <source>
        <strain evidence="13">CSF007-82</strain>
    </source>
</reference>
<comment type="subcellular location">
    <subcellularLocation>
        <location evidence="1 8">Cell outer membrane</location>
        <topology evidence="1 8">Multi-pass membrane protein</topology>
    </subcellularLocation>
</comment>
<dbReference type="Gene3D" id="2.170.130.10">
    <property type="entry name" value="TonB-dependent receptor, plug domain"/>
    <property type="match status" value="1"/>
</dbReference>
<dbReference type="EMBL" id="LN681231">
    <property type="protein sequence ID" value="CEK26970.1"/>
    <property type="molecule type" value="Genomic_DNA"/>
</dbReference>
<evidence type="ECO:0000259" key="11">
    <source>
        <dbReference type="Pfam" id="PF00593"/>
    </source>
</evidence>
<dbReference type="STRING" id="29486.UGYR_15725"/>
<evidence type="ECO:0000259" key="12">
    <source>
        <dbReference type="Pfam" id="PF07715"/>
    </source>
</evidence>
<dbReference type="InterPro" id="IPR000531">
    <property type="entry name" value="Beta-barrel_TonB"/>
</dbReference>
<dbReference type="Proteomes" id="UP000255169">
    <property type="component" value="Unassembled WGS sequence"/>
</dbReference>
<keyword evidence="6 8" id="KW-0472">Membrane</keyword>
<organism evidence="13">
    <name type="scientific">Yersinia ruckeri</name>
    <dbReference type="NCBI Taxonomy" id="29486"/>
    <lineage>
        <taxon>Bacteria</taxon>
        <taxon>Pseudomonadati</taxon>
        <taxon>Pseudomonadota</taxon>
        <taxon>Gammaproteobacteria</taxon>
        <taxon>Enterobacterales</taxon>
        <taxon>Yersiniaceae</taxon>
        <taxon>Yersinia</taxon>
    </lineage>
</organism>
<evidence type="ECO:0000256" key="8">
    <source>
        <dbReference type="PROSITE-ProRule" id="PRU01360"/>
    </source>
</evidence>
<keyword evidence="15" id="KW-1185">Reference proteome</keyword>
<evidence type="ECO:0000256" key="5">
    <source>
        <dbReference type="ARBA" id="ARBA00023077"/>
    </source>
</evidence>
<reference evidence="14 15" key="2">
    <citation type="submission" date="2018-06" db="EMBL/GenBank/DDBJ databases">
        <authorList>
            <consortium name="Pathogen Informatics"/>
            <person name="Doyle S."/>
        </authorList>
    </citation>
    <scope>NUCLEOTIDE SEQUENCE [LARGE SCALE GENOMIC DNA]</scope>
    <source>
        <strain evidence="14 15">NCTC10476</strain>
    </source>
</reference>
<evidence type="ECO:0000256" key="4">
    <source>
        <dbReference type="ARBA" id="ARBA00022692"/>
    </source>
</evidence>
<dbReference type="PANTHER" id="PTHR30069:SF28">
    <property type="entry name" value="TONB-DEPENDENT RECEPTOR YNCD-RELATED"/>
    <property type="match status" value="1"/>
</dbReference>
<evidence type="ECO:0000256" key="1">
    <source>
        <dbReference type="ARBA" id="ARBA00004571"/>
    </source>
</evidence>
<keyword evidence="3 8" id="KW-1134">Transmembrane beta strand</keyword>
<dbReference type="GO" id="GO:0015344">
    <property type="term" value="F:siderophore uptake transmembrane transporter activity"/>
    <property type="evidence" value="ECO:0007669"/>
    <property type="project" value="TreeGrafter"/>
</dbReference>
<dbReference type="InterPro" id="IPR039426">
    <property type="entry name" value="TonB-dep_rcpt-like"/>
</dbReference>
<dbReference type="PANTHER" id="PTHR30069">
    <property type="entry name" value="TONB-DEPENDENT OUTER MEMBRANE RECEPTOR"/>
    <property type="match status" value="1"/>
</dbReference>
<accession>A0A085U4G1</accession>
<gene>
    <name evidence="13" type="ORF">CSF007_6065</name>
    <name evidence="14" type="ORF">NCTC10476_00906</name>
</gene>
<evidence type="ECO:0000256" key="6">
    <source>
        <dbReference type="ARBA" id="ARBA00023136"/>
    </source>
</evidence>
<evidence type="ECO:0000256" key="10">
    <source>
        <dbReference type="SAM" id="SignalP"/>
    </source>
</evidence>
<dbReference type="InterPro" id="IPR036942">
    <property type="entry name" value="Beta-barrel_TonB_sf"/>
</dbReference>
<dbReference type="EMBL" id="UHJG01000001">
    <property type="protein sequence ID" value="SUP99669.1"/>
    <property type="molecule type" value="Genomic_DNA"/>
</dbReference>
<evidence type="ECO:0000256" key="2">
    <source>
        <dbReference type="ARBA" id="ARBA00022448"/>
    </source>
</evidence>
<sequence length="681" mass="76621">MNGCYKSHLLLSFFIFISSIPLSINATEDNKQTNMEVIGQPYSEYGIARSSYQQEQQKLARIAGGTNLMTPGEEGRLGTLQDALDYQPGLVIQNFFGGVDQPRLNIRGSGVQSAPLSRGVTLLQDGLPLNDADGGFHISLLEPRESQFISVIRGANAVSPVSNALGGELDFISYTGADETGRIRYEYGSFGRQGWQGALGGRDGDLDGRISISGDRFNGYRQHSASRRNAVRANLGYEGENFASRTWFSWTDLAFDVAGSLSQEQLKANPRSVFPLVLVRDPHRNVEQARIANRMSWHGDNRQHQLGLWAQHTHDNFVTPVVYVLSGGNTYGAQWLTHLQQGQWHYRLGASTDRSDMERDLHQNRRGKPDNYKLIGAYNMLAQNHNLAFGAGWKPNEQWRIDTDLKGTRAVRNALSKDGRSGLDQHWYFLSPKLGVIWTPNPQQRWFGSLNWSNEAPSFREIISNKGLLTPLRPQQAVTLEMGGSGTLTRHIKWDLALYRSLIADELITTYDSEGNSVGTFNYGSNTVHQGIEMGFKGHIPMRDSSIEYRFAWTYNDFRFKGGEYAGKRIGGIPPQLISAEVLYQWQRWSIGPNLHWLPEITPVDHLNRTQIQARDKYAVWGIKMDYRHPDGWSAYLSMDNLTDKRYATASVTEREVTSKQSKTLFPGMGRSINGGFTYTF</sequence>
<keyword evidence="10" id="KW-0732">Signal</keyword>
<evidence type="ECO:0000313" key="13">
    <source>
        <dbReference type="EMBL" id="CEK26970.1"/>
    </source>
</evidence>
<dbReference type="eggNOG" id="COG4206">
    <property type="taxonomic scope" value="Bacteria"/>
</dbReference>
<dbReference type="Pfam" id="PF07715">
    <property type="entry name" value="Plug"/>
    <property type="match status" value="1"/>
</dbReference>
<evidence type="ECO:0000256" key="3">
    <source>
        <dbReference type="ARBA" id="ARBA00022452"/>
    </source>
</evidence>
<dbReference type="RefSeq" id="WP_004717022.1">
    <property type="nucleotide sequence ID" value="NZ_CCYO01000002.1"/>
</dbReference>
<name>A0A085U4G1_YERRU</name>
<dbReference type="Gene3D" id="2.40.170.20">
    <property type="entry name" value="TonB-dependent receptor, beta-barrel domain"/>
    <property type="match status" value="1"/>
</dbReference>
<comment type="similarity">
    <text evidence="8 9">Belongs to the TonB-dependent receptor family.</text>
</comment>
<dbReference type="PROSITE" id="PS52016">
    <property type="entry name" value="TONB_DEPENDENT_REC_3"/>
    <property type="match status" value="1"/>
</dbReference>
<feature type="signal peptide" evidence="10">
    <location>
        <begin position="1"/>
        <end position="26"/>
    </location>
</feature>
<keyword evidence="4 8" id="KW-0812">Transmembrane</keyword>
<dbReference type="Pfam" id="PF00593">
    <property type="entry name" value="TonB_dep_Rec_b-barrel"/>
    <property type="match status" value="1"/>
</dbReference>
<keyword evidence="13" id="KW-0675">Receptor</keyword>
<feature type="domain" description="TonB-dependent receptor plug" evidence="12">
    <location>
        <begin position="78"/>
        <end position="167"/>
    </location>
</feature>
<keyword evidence="7 8" id="KW-0998">Cell outer membrane</keyword>
<dbReference type="PATRIC" id="fig|29486.44.peg.2776"/>
<keyword evidence="5 9" id="KW-0798">TonB box</keyword>
<evidence type="ECO:0000313" key="14">
    <source>
        <dbReference type="EMBL" id="SUP99669.1"/>
    </source>
</evidence>
<dbReference type="GO" id="GO:0044718">
    <property type="term" value="P:siderophore transmembrane transport"/>
    <property type="evidence" value="ECO:0007669"/>
    <property type="project" value="TreeGrafter"/>
</dbReference>
<dbReference type="OrthoDB" id="9760620at2"/>
<dbReference type="InterPro" id="IPR012910">
    <property type="entry name" value="Plug_dom"/>
</dbReference>
<keyword evidence="2 8" id="KW-0813">Transport</keyword>
<dbReference type="GO" id="GO:0009279">
    <property type="term" value="C:cell outer membrane"/>
    <property type="evidence" value="ECO:0007669"/>
    <property type="project" value="UniProtKB-SubCell"/>
</dbReference>
<evidence type="ECO:0000313" key="15">
    <source>
        <dbReference type="Proteomes" id="UP000255169"/>
    </source>
</evidence>
<feature type="chain" id="PRO_5015029264" evidence="10">
    <location>
        <begin position="27"/>
        <end position="681"/>
    </location>
</feature>
<dbReference type="AlphaFoldDB" id="A0A085U4G1"/>
<evidence type="ECO:0000256" key="9">
    <source>
        <dbReference type="RuleBase" id="RU003357"/>
    </source>
</evidence>
<dbReference type="SUPFAM" id="SSF56935">
    <property type="entry name" value="Porins"/>
    <property type="match status" value="1"/>
</dbReference>
<feature type="domain" description="TonB-dependent receptor-like beta-barrel" evidence="11">
    <location>
        <begin position="174"/>
        <end position="642"/>
    </location>
</feature>
<dbReference type="GeneID" id="66878943"/>
<dbReference type="InterPro" id="IPR037066">
    <property type="entry name" value="Plug_dom_sf"/>
</dbReference>
<proteinExistence type="inferred from homology"/>